<reference evidence="5" key="1">
    <citation type="submission" date="2023-01" db="EMBL/GenBank/DDBJ databases">
        <title>The diversity of Class Acidimicrobiia in South China Sea sediment environments and the proposal of Iamia marina sp. nov., a novel species of the genus Iamia.</title>
        <authorList>
            <person name="He Y."/>
            <person name="Tian X."/>
        </authorList>
    </citation>
    <scope>NUCLEOTIDE SEQUENCE</scope>
    <source>
        <strain evidence="5">DSM 19957</strain>
    </source>
</reference>
<dbReference type="EMBL" id="CP116942">
    <property type="protein sequence ID" value="WCO68667.1"/>
    <property type="molecule type" value="Genomic_DNA"/>
</dbReference>
<feature type="region of interest" description="Disordered" evidence="3">
    <location>
        <begin position="319"/>
        <end position="338"/>
    </location>
</feature>
<protein>
    <submittedName>
        <fullName evidence="5">NAD(P)-dependent oxidoreductase</fullName>
    </submittedName>
</protein>
<sequence length="356" mass="37743">MPDIGRVVTTYVGERAEGVGRAFAPTPVISVAAEDLGRGSPETEVAVLAADARATVAATPGLRWVHVGHAGLDGSALGPLLEAGIAVTSAAGRSAPVLAEHALHFMLSLTYRAPSSMLLQRRRTWAPPRGRGPWRGLHGRQVVIVGVGHTGRALAPLCAALGMEVVGFRRRRAPAPPGFERVHCTDDGDRLGDVVRGADIVVLAAGLNDASRHMVGAAELTALGPDGLLVNVARGELVDERALRAALRSGALAGAATDTVAVEPLPPWSPLWRTPGLLITPHRTPPVADRAERALALLAEDVERYRAGRPLLNALGPEDVLHRPPRRTRRPRLERAATHRWARAEHRLARLRGAVG</sequence>
<dbReference type="InterPro" id="IPR036291">
    <property type="entry name" value="NAD(P)-bd_dom_sf"/>
</dbReference>
<dbReference type="Pfam" id="PF02826">
    <property type="entry name" value="2-Hacid_dh_C"/>
    <property type="match status" value="1"/>
</dbReference>
<dbReference type="RefSeq" id="WP_272738183.1">
    <property type="nucleotide sequence ID" value="NZ_CP116942.1"/>
</dbReference>
<keyword evidence="2" id="KW-0520">NAD</keyword>
<dbReference type="SUPFAM" id="SSF52283">
    <property type="entry name" value="Formate/glycerate dehydrogenase catalytic domain-like"/>
    <property type="match status" value="1"/>
</dbReference>
<dbReference type="GO" id="GO:0016491">
    <property type="term" value="F:oxidoreductase activity"/>
    <property type="evidence" value="ECO:0007669"/>
    <property type="project" value="UniProtKB-KW"/>
</dbReference>
<dbReference type="KEGG" id="ima:PO878_07985"/>
<name>A0AAE9Y8Q6_9ACTN</name>
<evidence type="ECO:0000259" key="4">
    <source>
        <dbReference type="Pfam" id="PF02826"/>
    </source>
</evidence>
<evidence type="ECO:0000256" key="2">
    <source>
        <dbReference type="ARBA" id="ARBA00023027"/>
    </source>
</evidence>
<dbReference type="PANTHER" id="PTHR43333:SF1">
    <property type="entry name" value="D-ISOMER SPECIFIC 2-HYDROXYACID DEHYDROGENASE NAD-BINDING DOMAIN-CONTAINING PROTEIN"/>
    <property type="match status" value="1"/>
</dbReference>
<gene>
    <name evidence="5" type="ORF">PO878_07985</name>
</gene>
<dbReference type="Proteomes" id="UP001216390">
    <property type="component" value="Chromosome"/>
</dbReference>
<proteinExistence type="predicted"/>
<dbReference type="PANTHER" id="PTHR43333">
    <property type="entry name" value="2-HACID_DH_C DOMAIN-CONTAINING PROTEIN"/>
    <property type="match status" value="1"/>
</dbReference>
<evidence type="ECO:0000313" key="5">
    <source>
        <dbReference type="EMBL" id="WCO68667.1"/>
    </source>
</evidence>
<feature type="domain" description="D-isomer specific 2-hydroxyacid dehydrogenase NAD-binding" evidence="4">
    <location>
        <begin position="104"/>
        <end position="282"/>
    </location>
</feature>
<dbReference type="AlphaFoldDB" id="A0AAE9Y8Q6"/>
<dbReference type="InterPro" id="IPR006140">
    <property type="entry name" value="D-isomer_DH_NAD-bd"/>
</dbReference>
<keyword evidence="6" id="KW-1185">Reference proteome</keyword>
<organism evidence="5 6">
    <name type="scientific">Iamia majanohamensis</name>
    <dbReference type="NCBI Taxonomy" id="467976"/>
    <lineage>
        <taxon>Bacteria</taxon>
        <taxon>Bacillati</taxon>
        <taxon>Actinomycetota</taxon>
        <taxon>Acidimicrobiia</taxon>
        <taxon>Acidimicrobiales</taxon>
        <taxon>Iamiaceae</taxon>
        <taxon>Iamia</taxon>
    </lineage>
</organism>
<keyword evidence="1" id="KW-0560">Oxidoreductase</keyword>
<evidence type="ECO:0000256" key="1">
    <source>
        <dbReference type="ARBA" id="ARBA00023002"/>
    </source>
</evidence>
<accession>A0AAE9Y8Q6</accession>
<dbReference type="SUPFAM" id="SSF51735">
    <property type="entry name" value="NAD(P)-binding Rossmann-fold domains"/>
    <property type="match status" value="1"/>
</dbReference>
<evidence type="ECO:0000313" key="6">
    <source>
        <dbReference type="Proteomes" id="UP001216390"/>
    </source>
</evidence>
<evidence type="ECO:0000256" key="3">
    <source>
        <dbReference type="SAM" id="MobiDB-lite"/>
    </source>
</evidence>
<dbReference type="GO" id="GO:0051287">
    <property type="term" value="F:NAD binding"/>
    <property type="evidence" value="ECO:0007669"/>
    <property type="project" value="InterPro"/>
</dbReference>
<dbReference type="Gene3D" id="3.40.50.720">
    <property type="entry name" value="NAD(P)-binding Rossmann-like Domain"/>
    <property type="match status" value="2"/>
</dbReference>